<dbReference type="GO" id="GO:0005758">
    <property type="term" value="C:mitochondrial intermembrane space"/>
    <property type="evidence" value="ECO:0007669"/>
    <property type="project" value="TreeGrafter"/>
</dbReference>
<dbReference type="HOGENOM" id="CLU_102310_1_0_1"/>
<dbReference type="Proteomes" id="UP000001861">
    <property type="component" value="Unassembled WGS sequence"/>
</dbReference>
<accession>A8NV41</accession>
<protein>
    <recommendedName>
        <fullName evidence="6">Succinate dehydrogenase assembly factor 3</fullName>
        <shortName evidence="6">SDH assembly factor 3</shortName>
        <shortName evidence="6">SDHAF3</shortName>
    </recommendedName>
</protein>
<comment type="similarity">
    <text evidence="2 6">Belongs to the complex I LYR family. SDHAF3 subfamily.</text>
</comment>
<dbReference type="VEuPathDB" id="FungiDB:CC1G_06181"/>
<comment type="function">
    <text evidence="6">Plays an essential role in the assembly of succinate dehydrogenase (SDH), an enzyme complex (also referred to as respiratory complex II) that is a component of both the tricarboxylic acid (TCA) cycle and the mitochondrial electron transport chain, and which couples the oxidation of succinate to fumarate with the reduction of ubiquinone (coenzyme Q) to ubiquinol. Promotes maturation of the iron-sulfur protein subunit of the SDH catalytic dimer, protecting it from the deleterious effects of oxidants. May act together with SDHAF1.</text>
</comment>
<dbReference type="CDD" id="cd20270">
    <property type="entry name" value="Complex1_LYR_SDHAF3_LYRM10"/>
    <property type="match status" value="1"/>
</dbReference>
<evidence type="ECO:0000313" key="7">
    <source>
        <dbReference type="EMBL" id="EAU85165.2"/>
    </source>
</evidence>
<sequence length="181" mass="20932">MARNRLTRRYGQARRFASVAVSAVFRLLRNGANRACAVTSTFRPFSRMRASVLRLAESVSRRPINPRDATATLLPPIPLYRRILRVHRNLPPEMRSLGDVYVKSEFRRHQKVTNSGHLLGFLSQWKRYLDEMPKGREEAAGYRGKRLDPTVFEKLTEEQLGQLYEFKQAARDVFKPGNDKS</sequence>
<dbReference type="FunCoup" id="A8NV41">
    <property type="interactions" value="64"/>
</dbReference>
<dbReference type="STRING" id="240176.A8NV41"/>
<evidence type="ECO:0000256" key="2">
    <source>
        <dbReference type="ARBA" id="ARBA00006020"/>
    </source>
</evidence>
<dbReference type="GO" id="GO:0006105">
    <property type="term" value="P:succinate metabolic process"/>
    <property type="evidence" value="ECO:0007669"/>
    <property type="project" value="TreeGrafter"/>
</dbReference>
<evidence type="ECO:0000256" key="3">
    <source>
        <dbReference type="ARBA" id="ARBA00022946"/>
    </source>
</evidence>
<keyword evidence="3" id="KW-0809">Transit peptide</keyword>
<evidence type="ECO:0000256" key="6">
    <source>
        <dbReference type="RuleBase" id="RU368039"/>
    </source>
</evidence>
<dbReference type="GeneID" id="6013140"/>
<dbReference type="OMA" id="WQQTNEN"/>
<organism evidence="7 8">
    <name type="scientific">Coprinopsis cinerea (strain Okayama-7 / 130 / ATCC MYA-4618 / FGSC 9003)</name>
    <name type="common">Inky cap fungus</name>
    <name type="synonym">Hormographiella aspergillata</name>
    <dbReference type="NCBI Taxonomy" id="240176"/>
    <lineage>
        <taxon>Eukaryota</taxon>
        <taxon>Fungi</taxon>
        <taxon>Dikarya</taxon>
        <taxon>Basidiomycota</taxon>
        <taxon>Agaricomycotina</taxon>
        <taxon>Agaricomycetes</taxon>
        <taxon>Agaricomycetidae</taxon>
        <taxon>Agaricales</taxon>
        <taxon>Agaricineae</taxon>
        <taxon>Psathyrellaceae</taxon>
        <taxon>Coprinopsis</taxon>
    </lineage>
</organism>
<dbReference type="AlphaFoldDB" id="A8NV41"/>
<dbReference type="PANTHER" id="PTHR13137:SF6">
    <property type="entry name" value="SUCCINATE DEHYDROGENASE ASSEMBLY FACTOR 3, MITOCHONDRIAL"/>
    <property type="match status" value="1"/>
</dbReference>
<dbReference type="PANTHER" id="PTHR13137">
    <property type="entry name" value="DC11 ACN9 HOMOLOG"/>
    <property type="match status" value="1"/>
</dbReference>
<dbReference type="GO" id="GO:0005759">
    <property type="term" value="C:mitochondrial matrix"/>
    <property type="evidence" value="ECO:0007669"/>
    <property type="project" value="UniProtKB-SubCell"/>
</dbReference>
<dbReference type="InterPro" id="IPR008381">
    <property type="entry name" value="SDHAF3/Sdh7"/>
</dbReference>
<keyword evidence="4 6" id="KW-0496">Mitochondrion</keyword>
<dbReference type="InParanoid" id="A8NV41"/>
<evidence type="ECO:0000256" key="4">
    <source>
        <dbReference type="ARBA" id="ARBA00023128"/>
    </source>
</evidence>
<reference evidence="7 8" key="1">
    <citation type="journal article" date="2010" name="Proc. Natl. Acad. Sci. U.S.A.">
        <title>Insights into evolution of multicellular fungi from the assembled chromosomes of the mushroom Coprinopsis cinerea (Coprinus cinereus).</title>
        <authorList>
            <person name="Stajich J.E."/>
            <person name="Wilke S.K."/>
            <person name="Ahren D."/>
            <person name="Au C.H."/>
            <person name="Birren B.W."/>
            <person name="Borodovsky M."/>
            <person name="Burns C."/>
            <person name="Canback B."/>
            <person name="Casselton L.A."/>
            <person name="Cheng C.K."/>
            <person name="Deng J."/>
            <person name="Dietrich F.S."/>
            <person name="Fargo D.C."/>
            <person name="Farman M.L."/>
            <person name="Gathman A.C."/>
            <person name="Goldberg J."/>
            <person name="Guigo R."/>
            <person name="Hoegger P.J."/>
            <person name="Hooker J.B."/>
            <person name="Huggins A."/>
            <person name="James T.Y."/>
            <person name="Kamada T."/>
            <person name="Kilaru S."/>
            <person name="Kodira C."/>
            <person name="Kues U."/>
            <person name="Kupfer D."/>
            <person name="Kwan H.S."/>
            <person name="Lomsadze A."/>
            <person name="Li W."/>
            <person name="Lilly W.W."/>
            <person name="Ma L.J."/>
            <person name="Mackey A.J."/>
            <person name="Manning G."/>
            <person name="Martin F."/>
            <person name="Muraguchi H."/>
            <person name="Natvig D.O."/>
            <person name="Palmerini H."/>
            <person name="Ramesh M.A."/>
            <person name="Rehmeyer C.J."/>
            <person name="Roe B.A."/>
            <person name="Shenoy N."/>
            <person name="Stanke M."/>
            <person name="Ter-Hovhannisyan V."/>
            <person name="Tunlid A."/>
            <person name="Velagapudi R."/>
            <person name="Vision T.J."/>
            <person name="Zeng Q."/>
            <person name="Zolan M.E."/>
            <person name="Pukkila P.J."/>
        </authorList>
    </citation>
    <scope>NUCLEOTIDE SEQUENCE [LARGE SCALE GENOMIC DNA]</scope>
    <source>
        <strain evidence="8">Okayama-7 / 130 / ATCC MYA-4618 / FGSC 9003</strain>
    </source>
</reference>
<evidence type="ECO:0000256" key="1">
    <source>
        <dbReference type="ARBA" id="ARBA00004305"/>
    </source>
</evidence>
<proteinExistence type="inferred from homology"/>
<dbReference type="GO" id="GO:0034553">
    <property type="term" value="P:mitochondrial respiratory chain complex II assembly"/>
    <property type="evidence" value="ECO:0007669"/>
    <property type="project" value="UniProtKB-UniRule"/>
</dbReference>
<evidence type="ECO:0000313" key="8">
    <source>
        <dbReference type="Proteomes" id="UP000001861"/>
    </source>
</evidence>
<dbReference type="eggNOG" id="KOG4100">
    <property type="taxonomic scope" value="Eukaryota"/>
</dbReference>
<comment type="subunit">
    <text evidence="6">Interacts with the iron-sulfur protein subunit within the SDH catalytic dimer.</text>
</comment>
<gene>
    <name evidence="7" type="ORF">CC1G_06181</name>
</gene>
<keyword evidence="5 6" id="KW-0143">Chaperone</keyword>
<dbReference type="Pfam" id="PF13233">
    <property type="entry name" value="Complex1_LYR_2"/>
    <property type="match status" value="1"/>
</dbReference>
<comment type="subcellular location">
    <subcellularLocation>
        <location evidence="1 6">Mitochondrion matrix</location>
    </subcellularLocation>
</comment>
<dbReference type="RefSeq" id="XP_001836594.2">
    <property type="nucleotide sequence ID" value="XM_001836542.2"/>
</dbReference>
<dbReference type="OrthoDB" id="278329at2759"/>
<evidence type="ECO:0000256" key="5">
    <source>
        <dbReference type="ARBA" id="ARBA00023186"/>
    </source>
</evidence>
<keyword evidence="8" id="KW-1185">Reference proteome</keyword>
<comment type="caution">
    <text evidence="7">The sequence shown here is derived from an EMBL/GenBank/DDBJ whole genome shotgun (WGS) entry which is preliminary data.</text>
</comment>
<dbReference type="EMBL" id="AACS02000004">
    <property type="protein sequence ID" value="EAU85165.2"/>
    <property type="molecule type" value="Genomic_DNA"/>
</dbReference>
<name>A8NV41_COPC7</name>
<dbReference type="KEGG" id="cci:CC1G_06181"/>